<organism evidence="2 3">
    <name type="scientific">Spodoptera exigua</name>
    <name type="common">Beet armyworm</name>
    <name type="synonym">Noctua fulgens</name>
    <dbReference type="NCBI Taxonomy" id="7107"/>
    <lineage>
        <taxon>Eukaryota</taxon>
        <taxon>Metazoa</taxon>
        <taxon>Ecdysozoa</taxon>
        <taxon>Arthropoda</taxon>
        <taxon>Hexapoda</taxon>
        <taxon>Insecta</taxon>
        <taxon>Pterygota</taxon>
        <taxon>Neoptera</taxon>
        <taxon>Endopterygota</taxon>
        <taxon>Lepidoptera</taxon>
        <taxon>Glossata</taxon>
        <taxon>Ditrysia</taxon>
        <taxon>Noctuoidea</taxon>
        <taxon>Noctuidae</taxon>
        <taxon>Amphipyrinae</taxon>
        <taxon>Spodoptera</taxon>
    </lineage>
</organism>
<evidence type="ECO:0000313" key="3">
    <source>
        <dbReference type="Proteomes" id="UP000648187"/>
    </source>
</evidence>
<keyword evidence="3" id="KW-1185">Reference proteome</keyword>
<accession>A0A835LFP6</accession>
<reference evidence="2" key="1">
    <citation type="submission" date="2020-08" db="EMBL/GenBank/DDBJ databases">
        <title>Spodoptera exigua strain:BAW_Kor-Di-RS1 Genome sequencing and assembly.</title>
        <authorList>
            <person name="Kim J."/>
            <person name="Nam H.Y."/>
            <person name="Kwon M."/>
            <person name="Choi J.H."/>
            <person name="Cho S.R."/>
            <person name="Kim G.-H."/>
        </authorList>
    </citation>
    <scope>NUCLEOTIDE SEQUENCE</scope>
    <source>
        <strain evidence="2">BAW_Kor-Di-RS1</strain>
        <tissue evidence="2">Whole-body</tissue>
    </source>
</reference>
<evidence type="ECO:0000256" key="1">
    <source>
        <dbReference type="SAM" id="SignalP"/>
    </source>
</evidence>
<dbReference type="EMBL" id="JACKWZ010000008">
    <property type="protein sequence ID" value="KAF9423553.1"/>
    <property type="molecule type" value="Genomic_DNA"/>
</dbReference>
<protein>
    <submittedName>
        <fullName evidence="2">Uncharacterized protein</fullName>
    </submittedName>
</protein>
<dbReference type="AlphaFoldDB" id="A0A835LFP6"/>
<feature type="signal peptide" evidence="1">
    <location>
        <begin position="1"/>
        <end position="21"/>
    </location>
</feature>
<keyword evidence="1" id="KW-0732">Signal</keyword>
<comment type="caution">
    <text evidence="2">The sequence shown here is derived from an EMBL/GenBank/DDBJ whole genome shotgun (WGS) entry which is preliminary data.</text>
</comment>
<feature type="chain" id="PRO_5032296872" evidence="1">
    <location>
        <begin position="22"/>
        <end position="84"/>
    </location>
</feature>
<name>A0A835LFP6_SPOEX</name>
<gene>
    <name evidence="2" type="ORF">HW555_001108</name>
</gene>
<evidence type="ECO:0000313" key="2">
    <source>
        <dbReference type="EMBL" id="KAF9423553.1"/>
    </source>
</evidence>
<proteinExistence type="predicted"/>
<dbReference type="Proteomes" id="UP000648187">
    <property type="component" value="Unassembled WGS sequence"/>
</dbReference>
<sequence length="84" mass="9248">MRLTALLVLAVLALFAGGAQSAPSPNSGFDLEGLQKALTKFEEGLQAMKTMVKNGYELYQIFTQKNKKVPENETLNKGNIKKFN</sequence>